<dbReference type="PROSITE" id="PS51192">
    <property type="entry name" value="HELICASE_ATP_BIND_1"/>
    <property type="match status" value="1"/>
</dbReference>
<feature type="domain" description="Helicase ATP-binding" evidence="6">
    <location>
        <begin position="184"/>
        <end position="389"/>
    </location>
</feature>
<organism evidence="7 8">
    <name type="scientific">Citrobacter freundii</name>
    <dbReference type="NCBI Taxonomy" id="546"/>
    <lineage>
        <taxon>Bacteria</taxon>
        <taxon>Pseudomonadati</taxon>
        <taxon>Pseudomonadota</taxon>
        <taxon>Gammaproteobacteria</taxon>
        <taxon>Enterobacterales</taxon>
        <taxon>Enterobacteriaceae</taxon>
        <taxon>Citrobacter</taxon>
        <taxon>Citrobacter freundii complex</taxon>
    </lineage>
</organism>
<accession>A0AAP5XZ98</accession>
<keyword evidence="2" id="KW-0489">Methyltransferase</keyword>
<dbReference type="SUPFAM" id="SSF52540">
    <property type="entry name" value="P-loop containing nucleoside triphosphate hydrolases"/>
    <property type="match status" value="1"/>
</dbReference>
<dbReference type="CDD" id="cd18785">
    <property type="entry name" value="SF2_C"/>
    <property type="match status" value="1"/>
</dbReference>
<dbReference type="GO" id="GO:0005524">
    <property type="term" value="F:ATP binding"/>
    <property type="evidence" value="ECO:0007669"/>
    <property type="project" value="InterPro"/>
</dbReference>
<dbReference type="SMART" id="SM00490">
    <property type="entry name" value="HELICc"/>
    <property type="match status" value="1"/>
</dbReference>
<dbReference type="GO" id="GO:0003677">
    <property type="term" value="F:DNA binding"/>
    <property type="evidence" value="ECO:0007669"/>
    <property type="project" value="InterPro"/>
</dbReference>
<evidence type="ECO:0000313" key="7">
    <source>
        <dbReference type="EMBL" id="MDW2761421.1"/>
    </source>
</evidence>
<comment type="similarity">
    <text evidence="1">Belongs to the N(4)/N(6)-methyltransferase family.</text>
</comment>
<dbReference type="Gene3D" id="3.40.50.300">
    <property type="entry name" value="P-loop containing nucleotide triphosphate hydrolases"/>
    <property type="match status" value="2"/>
</dbReference>
<dbReference type="Pfam" id="PF02384">
    <property type="entry name" value="N6_Mtase"/>
    <property type="match status" value="1"/>
</dbReference>
<dbReference type="GO" id="GO:0008170">
    <property type="term" value="F:N-methyltransferase activity"/>
    <property type="evidence" value="ECO:0007669"/>
    <property type="project" value="InterPro"/>
</dbReference>
<feature type="region of interest" description="Disordered" evidence="5">
    <location>
        <begin position="691"/>
        <end position="713"/>
    </location>
</feature>
<dbReference type="InterPro" id="IPR027417">
    <property type="entry name" value="P-loop_NTPase"/>
</dbReference>
<keyword evidence="4" id="KW-0680">Restriction system</keyword>
<dbReference type="RefSeq" id="WP_220709033.1">
    <property type="nucleotide sequence ID" value="NZ_JAWPBU010000045.1"/>
</dbReference>
<evidence type="ECO:0000256" key="4">
    <source>
        <dbReference type="ARBA" id="ARBA00022747"/>
    </source>
</evidence>
<dbReference type="PANTHER" id="PTHR47396">
    <property type="entry name" value="TYPE I RESTRICTION ENZYME ECOKI R PROTEIN"/>
    <property type="match status" value="1"/>
</dbReference>
<evidence type="ECO:0000256" key="1">
    <source>
        <dbReference type="ARBA" id="ARBA00006594"/>
    </source>
</evidence>
<reference evidence="7" key="1">
    <citation type="submission" date="2023-10" db="EMBL/GenBank/DDBJ databases">
        <title>Fecal carriage and genetic characteristics of carbapenem-resistant Enterobacterales among healthy adults from four provinces of China.</title>
        <authorList>
            <person name="Li Y."/>
            <person name="Zhang R."/>
        </authorList>
    </citation>
    <scope>NUCLEOTIDE SEQUENCE</scope>
    <source>
        <strain evidence="7">HN-136</strain>
    </source>
</reference>
<dbReference type="InterPro" id="IPR041635">
    <property type="entry name" value="Type_ISP_LLaBIII_C"/>
</dbReference>
<dbReference type="PANTHER" id="PTHR47396:SF1">
    <property type="entry name" value="ATP-DEPENDENT HELICASE IRC3-RELATED"/>
    <property type="match status" value="1"/>
</dbReference>
<dbReference type="InterPro" id="IPR014001">
    <property type="entry name" value="Helicase_ATP-bd"/>
</dbReference>
<comment type="caution">
    <text evidence="7">The sequence shown here is derived from an EMBL/GenBank/DDBJ whole genome shotgun (WGS) entry which is preliminary data.</text>
</comment>
<evidence type="ECO:0000313" key="8">
    <source>
        <dbReference type="Proteomes" id="UP001278087"/>
    </source>
</evidence>
<dbReference type="InterPro" id="IPR050742">
    <property type="entry name" value="Helicase_Restrict-Modif_Enz"/>
</dbReference>
<dbReference type="GO" id="GO:0032259">
    <property type="term" value="P:methylation"/>
    <property type="evidence" value="ECO:0007669"/>
    <property type="project" value="UniProtKB-KW"/>
</dbReference>
<dbReference type="InterPro" id="IPR006935">
    <property type="entry name" value="Helicase/UvrB_N"/>
</dbReference>
<dbReference type="Pfam" id="PF00271">
    <property type="entry name" value="Helicase_C"/>
    <property type="match status" value="1"/>
</dbReference>
<dbReference type="GO" id="GO:0016787">
    <property type="term" value="F:hydrolase activity"/>
    <property type="evidence" value="ECO:0007669"/>
    <property type="project" value="InterPro"/>
</dbReference>
<dbReference type="Pfam" id="PF04851">
    <property type="entry name" value="ResIII"/>
    <property type="match status" value="1"/>
</dbReference>
<evidence type="ECO:0000256" key="5">
    <source>
        <dbReference type="SAM" id="MobiDB-lite"/>
    </source>
</evidence>
<dbReference type="Pfam" id="PF13156">
    <property type="entry name" value="Mrr_cat_2"/>
    <property type="match status" value="1"/>
</dbReference>
<dbReference type="SUPFAM" id="SSF52980">
    <property type="entry name" value="Restriction endonuclease-like"/>
    <property type="match status" value="1"/>
</dbReference>
<dbReference type="SUPFAM" id="SSF53335">
    <property type="entry name" value="S-adenosyl-L-methionine-dependent methyltransferases"/>
    <property type="match status" value="1"/>
</dbReference>
<proteinExistence type="inferred from homology"/>
<dbReference type="InterPro" id="IPR003356">
    <property type="entry name" value="DNA_methylase_A-5"/>
</dbReference>
<protein>
    <submittedName>
        <fullName evidence="7">Type ISP restriction/modification enzyme</fullName>
    </submittedName>
</protein>
<dbReference type="CDD" id="cd22333">
    <property type="entry name" value="LlaBIII_nuclease-like"/>
    <property type="match status" value="1"/>
</dbReference>
<evidence type="ECO:0000259" key="6">
    <source>
        <dbReference type="PROSITE" id="PS51192"/>
    </source>
</evidence>
<dbReference type="PROSITE" id="PS00092">
    <property type="entry name" value="N6_MTASE"/>
    <property type="match status" value="1"/>
</dbReference>
<dbReference type="InterPro" id="IPR039442">
    <property type="entry name" value="Mrr-like_dom"/>
</dbReference>
<dbReference type="GO" id="GO:0009307">
    <property type="term" value="P:DNA restriction-modification system"/>
    <property type="evidence" value="ECO:0007669"/>
    <property type="project" value="UniProtKB-KW"/>
</dbReference>
<evidence type="ECO:0000256" key="3">
    <source>
        <dbReference type="ARBA" id="ARBA00022679"/>
    </source>
</evidence>
<dbReference type="Gene3D" id="3.40.50.150">
    <property type="entry name" value="Vaccinia Virus protein VP39"/>
    <property type="match status" value="1"/>
</dbReference>
<dbReference type="InterPro" id="IPR011335">
    <property type="entry name" value="Restrct_endonuc-II-like"/>
</dbReference>
<name>A0AAP5XZ98_CITFR</name>
<dbReference type="Proteomes" id="UP001278087">
    <property type="component" value="Unassembled WGS sequence"/>
</dbReference>
<dbReference type="PRINTS" id="PR00507">
    <property type="entry name" value="N12N6MTFRASE"/>
</dbReference>
<dbReference type="EMBL" id="JAWPBU010000045">
    <property type="protein sequence ID" value="MDW2761421.1"/>
    <property type="molecule type" value="Genomic_DNA"/>
</dbReference>
<dbReference type="InterPro" id="IPR001650">
    <property type="entry name" value="Helicase_C-like"/>
</dbReference>
<dbReference type="InterPro" id="IPR053980">
    <property type="entry name" value="ISP_coupler"/>
</dbReference>
<dbReference type="Pfam" id="PF18135">
    <property type="entry name" value="Type_ISP_C"/>
    <property type="match status" value="1"/>
</dbReference>
<dbReference type="InterPro" id="IPR029063">
    <property type="entry name" value="SAM-dependent_MTases_sf"/>
</dbReference>
<keyword evidence="3" id="KW-0808">Transferase</keyword>
<sequence>MNALSELLSKIENASPTQRDKGTTFENLCVQFFLHEPKYAELYSDVLSYAGWIAKYGEAVGITTKKDAGIDLVAITKTGEFHAIQCKNYNQTKIAKKDIDSFLAASDKTYFTLRYIVASTDNWTEEAKDMLRDKAVPVTALSLTDLEQSALDWSQFDFDPAYKPVMKAKKQLRPHQTPALEAVKRGLSTADRGKLIMACGTGKTFTSLRIAEAVAGRGKTVLFLVPSLALLSQTLDEWTQDTLIDLRCFAVCSDSDVGKKNHDDNVVVGISDLKYPATTNANSLVKAFNQPDIFGSEKPPYMNVVFSTYHSVEVIHQAQKLGFPEFDFIICDEAHRTTGATFDGDDDSAFVRIHDNAYIAGKKRLYMTATPRIYSDEAENTEGVSNVYSMNNEKLYGDDLYVITFSKAVQLGILCDYKVIVLAVEEKHVSRRIQSLLKDENNQLKVDDAAKIVGCWKALAKQGLAASDGVQPDAMKRAVAFCQVIEKDFRGKTHKVSSKLITEMFGAVVEAYQASEIEYLKETAPDQEIDPSLKLQCQVQHVDGSMNATQKKNHIEWLKAEAEDNVCRILSNVRCLSEGVDVPSLDAVLFLTPRSSQVDVVQSVGRVMRRAEGKELGYVILPVVIPAGEEPENALNNNQAYRVVWQVLNALRAHDDRFDAMINKLEFNGKDTGRMEVIAVADKVVKKTKRQTKKSELAGKARKSSGIGSTVSSTPEQFDIEFSVGEIERALYAKIVKKCGNRHHWEDWANDIAKIARTHIDRIHGILENPANRAEIKAFRAFADELRDDLNNSVSDDEIIEMLAQHLITKPVFDALFADYNFTDHNPMSMAMQNVLNTLQEHHLEKEVSTLNSFYESVKMRADGITTAEGKQQIIVQLYDKFFRNAFPRMTERLGIVYTPVEVVDFIIHSVNDVLKQEFGQTLADKGVHILDPFTGTGTFITRLLQSGLIPSDKLAYKFKHEIHANEIVLLAYYIAAINIEAVYHGITEEAGYTPFEGICLTDTFEMYEKDDLISKVLVDNSERRKRQKALDIRVIIGNPPYSAGQGSANDNNANVAYPYLDKRIQDTYALNSKATSTKNLMDSYIRAIRWASDRVGEKGVVGFVTNGSYIDSNSADGLRKCLADEFSSLYFFHLRGNQRTSGEKSRQEGGKIFGSGSRAPIVIAILVKNPAEKKYGQIYFHDIGDYLTREEKLERISDFASIDGINKINGWQSITPDNHNDWLNQRDDSFYDFIQVGNKKNKSEITLFENYSLGAGTNRDAWCYQSSKEKLITNINKTILFYNENLLKKEKPDINVRHISWSSSLVSRFEGKRKLEFDIDNIRVASYRPYQKQWVYFGGGLTHRVAQIPQIFPTMNSKNLTISLTGLGTPKEFSCIITNVIPDVQLSANGQCFPLYLYEEINDKSLSGTETISDDKKYIRRDGVSDAGLNYFREAYSVESFSKEDVFYYMYGLLHSYDYRNRYADSLTKELPRIPCVKKYEEFLAFSKAGRALAELHLNYETVEPYKATIDTGSLNYSQLGKDDFYVEKMKFAKKSEKDTVIYNNKIRIKNIPVDAYDYIVNGKSALEWVMERQGVSTHKDSGIVNDANDWAIETMDNPRYPLELFLRVITVSLETQKIVNNLPKLDI</sequence>
<dbReference type="GO" id="GO:0005829">
    <property type="term" value="C:cytosol"/>
    <property type="evidence" value="ECO:0007669"/>
    <property type="project" value="TreeGrafter"/>
</dbReference>
<dbReference type="Pfam" id="PF22240">
    <property type="entry name" value="ISP_coupler"/>
    <property type="match status" value="1"/>
</dbReference>
<gene>
    <name evidence="7" type="ORF">RYZ67_23540</name>
</gene>
<dbReference type="SMART" id="SM00487">
    <property type="entry name" value="DEXDc"/>
    <property type="match status" value="1"/>
</dbReference>
<evidence type="ECO:0000256" key="2">
    <source>
        <dbReference type="ARBA" id="ARBA00022603"/>
    </source>
</evidence>
<dbReference type="InterPro" id="IPR002052">
    <property type="entry name" value="DNA_methylase_N6_adenine_CS"/>
</dbReference>